<dbReference type="GO" id="GO:0016192">
    <property type="term" value="P:vesicle-mediated transport"/>
    <property type="evidence" value="ECO:0007669"/>
    <property type="project" value="InterPro"/>
</dbReference>
<dbReference type="EMBL" id="BDIP01001476">
    <property type="protein sequence ID" value="GIQ84483.1"/>
    <property type="molecule type" value="Genomic_DNA"/>
</dbReference>
<dbReference type="InterPro" id="IPR027482">
    <property type="entry name" value="Sec1-like_dom2"/>
</dbReference>
<dbReference type="InterPro" id="IPR043155">
    <property type="entry name" value="VPS33_dom3b"/>
</dbReference>
<reference evidence="2 3" key="1">
    <citation type="journal article" date="2018" name="PLoS ONE">
        <title>The draft genome of Kipferlia bialata reveals reductive genome evolution in fornicate parasites.</title>
        <authorList>
            <person name="Tanifuji G."/>
            <person name="Takabayashi S."/>
            <person name="Kume K."/>
            <person name="Takagi M."/>
            <person name="Nakayama T."/>
            <person name="Kamikawa R."/>
            <person name="Inagaki Y."/>
            <person name="Hashimoto T."/>
        </authorList>
    </citation>
    <scope>NUCLEOTIDE SEQUENCE [LARGE SCALE GENOMIC DNA]</scope>
    <source>
        <strain evidence="2">NY0173</strain>
    </source>
</reference>
<accession>A0A9K3CWC8</accession>
<comment type="caution">
    <text evidence="2">The sequence shown here is derived from an EMBL/GenBank/DDBJ whole genome shotgun (WGS) entry which is preliminary data.</text>
</comment>
<dbReference type="InterPro" id="IPR001619">
    <property type="entry name" value="Sec1-like"/>
</dbReference>
<organism evidence="2 3">
    <name type="scientific">Kipferlia bialata</name>
    <dbReference type="NCBI Taxonomy" id="797122"/>
    <lineage>
        <taxon>Eukaryota</taxon>
        <taxon>Metamonada</taxon>
        <taxon>Carpediemonas-like organisms</taxon>
        <taxon>Kipferlia</taxon>
    </lineage>
</organism>
<comment type="similarity">
    <text evidence="1">Belongs to the STXBP/unc-18/SEC1 family.</text>
</comment>
<sequence length="534" mass="60349">MQFPAIRAKDKSHKLPPGWPEISNVKIHRFGARSKAEHKVKFFFLRPSLDNLTTLATLAHNDESADLNDWFVVFVPYKPSMLDTFLDRECLCFPNVIEWDNHWIVWDRDVISLEMPGTYRSVVQGLEDSVYATARGLISLEKSFGVVPVIRAKGPCAMKVAELIQSQRKENATELDATDISPYSEVIILDRQLDLPAVMMTQVTHEGMMYEMNIGQMKHTRCKVARAGAIPQADEKAKPPTDTKYLNNTDQIYRMIQDEHVSHSWEPLTQAGHAVADWFAESEKKKESLLDFRGGGFQETTKEIVEKTARKESIEMHMRLLKEINDSMDRRFYELLEFERNLVQGTAPMKGKMSPYEYVSDAIAAGSDITYPMRLMCLYSLTCNGVPAKNYNRLCVEFCQQYGFAHLVTLQSLEEAGLFVVNSHPAAKAGKWRDKAKKAMSQINPEVDINDPDDEAYVYQCYAPLLCRIVSYFVSAPATSGIRSLFRSYPDEVIPFPGLNVDKKAVKQAVDSLDERDADSTVLVVVIGGVTSAE</sequence>
<dbReference type="OrthoDB" id="10262287at2759"/>
<dbReference type="SUPFAM" id="SSF56815">
    <property type="entry name" value="Sec1/munc18-like (SM) proteins"/>
    <property type="match status" value="1"/>
</dbReference>
<dbReference type="InterPro" id="IPR036045">
    <property type="entry name" value="Sec1-like_sf"/>
</dbReference>
<evidence type="ECO:0000313" key="3">
    <source>
        <dbReference type="Proteomes" id="UP000265618"/>
    </source>
</evidence>
<dbReference type="AlphaFoldDB" id="A0A9K3CWC8"/>
<dbReference type="Gene3D" id="3.40.50.1910">
    <property type="match status" value="2"/>
</dbReference>
<protein>
    <submittedName>
        <fullName evidence="2">Vacuolar protein sorting-associated protein 33</fullName>
    </submittedName>
</protein>
<gene>
    <name evidence="2" type="ORF">KIPB_005980</name>
</gene>
<dbReference type="Proteomes" id="UP000265618">
    <property type="component" value="Unassembled WGS sequence"/>
</dbReference>
<evidence type="ECO:0000313" key="2">
    <source>
        <dbReference type="EMBL" id="GIQ84483.1"/>
    </source>
</evidence>
<name>A0A9K3CWC8_9EUKA</name>
<dbReference type="Pfam" id="PF00995">
    <property type="entry name" value="Sec1"/>
    <property type="match status" value="1"/>
</dbReference>
<dbReference type="PANTHER" id="PTHR11679">
    <property type="entry name" value="VESICLE PROTEIN SORTING-ASSOCIATED"/>
    <property type="match status" value="1"/>
</dbReference>
<keyword evidence="3" id="KW-1185">Reference proteome</keyword>
<proteinExistence type="inferred from homology"/>
<evidence type="ECO:0000256" key="1">
    <source>
        <dbReference type="ARBA" id="ARBA00009884"/>
    </source>
</evidence>
<dbReference type="Gene3D" id="1.25.40.850">
    <property type="match status" value="1"/>
</dbReference>
<feature type="non-terminal residue" evidence="2">
    <location>
        <position position="1"/>
    </location>
</feature>